<protein>
    <recommendedName>
        <fullName evidence="2">Cell shape-determining protein MreC</fullName>
    </recommendedName>
    <alternativeName>
        <fullName evidence="4">Cell shape protein MreC</fullName>
    </alternativeName>
</protein>
<dbReference type="Gene3D" id="2.40.10.350">
    <property type="entry name" value="Rod shape-determining protein MreC, domain 2"/>
    <property type="match status" value="1"/>
</dbReference>
<evidence type="ECO:0000256" key="3">
    <source>
        <dbReference type="ARBA" id="ARBA00022960"/>
    </source>
</evidence>
<dbReference type="eggNOG" id="COG1792">
    <property type="taxonomic scope" value="Bacteria"/>
</dbReference>
<dbReference type="PANTHER" id="PTHR34138">
    <property type="entry name" value="CELL SHAPE-DETERMINING PROTEIN MREC"/>
    <property type="match status" value="1"/>
</dbReference>
<comment type="similarity">
    <text evidence="1">Belongs to the MreC family.</text>
</comment>
<evidence type="ECO:0000256" key="1">
    <source>
        <dbReference type="ARBA" id="ARBA00009369"/>
    </source>
</evidence>
<evidence type="ECO:0000256" key="4">
    <source>
        <dbReference type="ARBA" id="ARBA00032089"/>
    </source>
</evidence>
<dbReference type="GO" id="GO:0008360">
    <property type="term" value="P:regulation of cell shape"/>
    <property type="evidence" value="ECO:0007669"/>
    <property type="project" value="UniProtKB-KW"/>
</dbReference>
<evidence type="ECO:0000313" key="7">
    <source>
        <dbReference type="Proteomes" id="UP000002043"/>
    </source>
</evidence>
<feature type="domain" description="Rod shape-determining protein MreC beta-barrel core" evidence="5">
    <location>
        <begin position="101"/>
        <end position="243"/>
    </location>
</feature>
<dbReference type="HOGENOM" id="CLU_1044984_0_0_0"/>
<dbReference type="Proteomes" id="UP000002043">
    <property type="component" value="Chromosome"/>
</dbReference>
<evidence type="ECO:0000259" key="5">
    <source>
        <dbReference type="Pfam" id="PF04085"/>
    </source>
</evidence>
<organism evidence="6 7">
    <name type="scientific">Thermocrinis albus (strain DSM 14484 / JCM 11386 / HI 11/12)</name>
    <dbReference type="NCBI Taxonomy" id="638303"/>
    <lineage>
        <taxon>Bacteria</taxon>
        <taxon>Pseudomonadati</taxon>
        <taxon>Aquificota</taxon>
        <taxon>Aquificia</taxon>
        <taxon>Aquificales</taxon>
        <taxon>Aquificaceae</taxon>
        <taxon>Thermocrinis</taxon>
    </lineage>
</organism>
<gene>
    <name evidence="6" type="ordered locus">Thal_1373</name>
</gene>
<dbReference type="InterPro" id="IPR042177">
    <property type="entry name" value="Cell/Rod_1"/>
</dbReference>
<dbReference type="InterPro" id="IPR055342">
    <property type="entry name" value="MreC_beta-barrel_core"/>
</dbReference>
<name>D3SMM4_THEAH</name>
<dbReference type="EMBL" id="CP001931">
    <property type="protein sequence ID" value="ADC90004.1"/>
    <property type="molecule type" value="Genomic_DNA"/>
</dbReference>
<dbReference type="PANTHER" id="PTHR34138:SF1">
    <property type="entry name" value="CELL SHAPE-DETERMINING PROTEIN MREC"/>
    <property type="match status" value="1"/>
</dbReference>
<evidence type="ECO:0000313" key="6">
    <source>
        <dbReference type="EMBL" id="ADC90004.1"/>
    </source>
</evidence>
<dbReference type="GO" id="GO:0005886">
    <property type="term" value="C:plasma membrane"/>
    <property type="evidence" value="ECO:0007669"/>
    <property type="project" value="TreeGrafter"/>
</dbReference>
<dbReference type="Pfam" id="PF04085">
    <property type="entry name" value="MreC"/>
    <property type="match status" value="1"/>
</dbReference>
<proteinExistence type="inferred from homology"/>
<keyword evidence="3" id="KW-0133">Cell shape</keyword>
<accession>D3SMM4</accession>
<dbReference type="AlphaFoldDB" id="D3SMM4"/>
<dbReference type="InterPro" id="IPR007221">
    <property type="entry name" value="MreC"/>
</dbReference>
<dbReference type="KEGG" id="tal:Thal_1373"/>
<dbReference type="InterPro" id="IPR042175">
    <property type="entry name" value="Cell/Rod_MreC_2"/>
</dbReference>
<reference evidence="7" key="1">
    <citation type="journal article" date="2010" name="Stand. Genomic Sci.">
        <title>Complete genome sequence of Thermocrinis albus type strain (HI 11/12T).</title>
        <authorList>
            <person name="Wirth R."/>
            <person name="Sikorski J."/>
            <person name="Brambilla E."/>
            <person name="Misra M."/>
            <person name="Lapidus A."/>
            <person name="Copeland A."/>
            <person name="Nolan M."/>
            <person name="Lucas S."/>
            <person name="Chen F."/>
            <person name="Tice H."/>
            <person name="Cheng J.F."/>
            <person name="Han C."/>
            <person name="Detter J.C."/>
            <person name="Tapia R."/>
            <person name="Bruce D."/>
            <person name="Goodwin L."/>
            <person name="Pitluck S."/>
            <person name="Pati A."/>
            <person name="Anderson I."/>
            <person name="Ivanova N."/>
            <person name="Mavromatis K."/>
            <person name="Mikhailova N."/>
            <person name="Chen A."/>
            <person name="Palaniappan K."/>
            <person name="Bilek Y."/>
            <person name="Hader T."/>
            <person name="Land M."/>
            <person name="Hauser L."/>
            <person name="Chang Y.J."/>
            <person name="Jeffries C.D."/>
            <person name="Tindall B.J."/>
            <person name="Rohde M."/>
            <person name="Goker M."/>
            <person name="Bristow J."/>
            <person name="Eisen J.A."/>
            <person name="Markowitz V."/>
            <person name="Hugenholtz P."/>
            <person name="Kyrpides N.C."/>
            <person name="Klenk H.P."/>
        </authorList>
    </citation>
    <scope>NUCLEOTIDE SEQUENCE [LARGE SCALE GENOMIC DNA]</scope>
    <source>
        <strain evidence="7">DSM 14484 / JCM 11386 / HI 11/12</strain>
    </source>
</reference>
<evidence type="ECO:0000256" key="2">
    <source>
        <dbReference type="ARBA" id="ARBA00013855"/>
    </source>
</evidence>
<sequence>MALYLLGASVGRYVHYITDPLLVPLLQLKARVEKGVEDIWNTYLNLVDVKKENQKLRKEITELYLDRAALRSCLKDYHQLASLLKINNVDYSRHGLVYAHVVAYDPSGMDTFLVLDKGKADGLEEGYIVAYQDLLVGFLDKVYTSSARVRTVYSGDFTLSATVGDTNYPYKGGFPIGELLHVRQEDNLQTGQEVLLRGSDAQTPALRIGVINQVGPPSGQFFRKVYVKPYARIKSIDYVVVIKVRP</sequence>
<dbReference type="Gene3D" id="2.40.10.340">
    <property type="entry name" value="Rod shape-determining protein MreC, domain 1"/>
    <property type="match status" value="1"/>
</dbReference>
<dbReference type="STRING" id="638303.Thal_1373"/>
<keyword evidence="7" id="KW-1185">Reference proteome</keyword>